<dbReference type="RefSeq" id="WP_185693075.1">
    <property type="nucleotide sequence ID" value="NZ_JACHVA010000089.1"/>
</dbReference>
<dbReference type="Pfam" id="PF05635">
    <property type="entry name" value="23S_rRNA_IVP"/>
    <property type="match status" value="1"/>
</dbReference>
<dbReference type="CDD" id="cd16377">
    <property type="entry name" value="23S_rRNA_IVP_like"/>
    <property type="match status" value="1"/>
</dbReference>
<protein>
    <submittedName>
        <fullName evidence="1">Four helix bundle protein</fullName>
    </submittedName>
</protein>
<comment type="caution">
    <text evidence="1">The sequence shown here is derived from an EMBL/GenBank/DDBJ whole genome shotgun (WGS) entry which is preliminary data.</text>
</comment>
<evidence type="ECO:0000313" key="2">
    <source>
        <dbReference type="Proteomes" id="UP000525652"/>
    </source>
</evidence>
<name>A0A7X1E4U7_9BACT</name>
<dbReference type="EMBL" id="JACHVA010000089">
    <property type="protein sequence ID" value="MBC2602388.1"/>
    <property type="molecule type" value="Genomic_DNA"/>
</dbReference>
<dbReference type="InterPro" id="IPR012657">
    <property type="entry name" value="23S_rRNA-intervening_sequence"/>
</dbReference>
<accession>A0A7X1E4U7</accession>
<proteinExistence type="predicted"/>
<dbReference type="PANTHER" id="PTHR38471">
    <property type="entry name" value="FOUR HELIX BUNDLE PROTEIN"/>
    <property type="match status" value="1"/>
</dbReference>
<dbReference type="Gene3D" id="1.20.1440.60">
    <property type="entry name" value="23S rRNA-intervening sequence"/>
    <property type="match status" value="1"/>
</dbReference>
<sequence length="123" mass="14070">MSSIQRFEEIEAWKESRILARITYEICKSGELAKDFALRDQVRRSAVSVGSNIAEGFGRGSNQEFIRFLRIALGSAYEFRSQAYTLLDANYIDKQTFSDLLEQSEKVANLIGGFLRYLESIKQ</sequence>
<keyword evidence="2" id="KW-1185">Reference proteome</keyword>
<dbReference type="PANTHER" id="PTHR38471:SF2">
    <property type="entry name" value="FOUR HELIX BUNDLE PROTEIN"/>
    <property type="match status" value="1"/>
</dbReference>
<dbReference type="SUPFAM" id="SSF158446">
    <property type="entry name" value="IVS-encoded protein-like"/>
    <property type="match status" value="1"/>
</dbReference>
<organism evidence="1 2">
    <name type="scientific">Puniceicoccus vermicola</name>
    <dbReference type="NCBI Taxonomy" id="388746"/>
    <lineage>
        <taxon>Bacteria</taxon>
        <taxon>Pseudomonadati</taxon>
        <taxon>Verrucomicrobiota</taxon>
        <taxon>Opitutia</taxon>
        <taxon>Puniceicoccales</taxon>
        <taxon>Puniceicoccaceae</taxon>
        <taxon>Puniceicoccus</taxon>
    </lineage>
</organism>
<dbReference type="NCBIfam" id="TIGR02436">
    <property type="entry name" value="four helix bundle protein"/>
    <property type="match status" value="1"/>
</dbReference>
<dbReference type="Proteomes" id="UP000525652">
    <property type="component" value="Unassembled WGS sequence"/>
</dbReference>
<reference evidence="1 2" key="1">
    <citation type="submission" date="2020-07" db="EMBL/GenBank/DDBJ databases">
        <authorList>
            <person name="Feng X."/>
        </authorList>
    </citation>
    <scope>NUCLEOTIDE SEQUENCE [LARGE SCALE GENOMIC DNA]</scope>
    <source>
        <strain evidence="1 2">JCM14086</strain>
    </source>
</reference>
<dbReference type="InterPro" id="IPR036583">
    <property type="entry name" value="23S_rRNA_IVS_sf"/>
</dbReference>
<evidence type="ECO:0000313" key="1">
    <source>
        <dbReference type="EMBL" id="MBC2602388.1"/>
    </source>
</evidence>
<gene>
    <name evidence="1" type="ORF">H5P30_11425</name>
</gene>
<dbReference type="AlphaFoldDB" id="A0A7X1E4U7"/>